<dbReference type="InterPro" id="IPR002110">
    <property type="entry name" value="Ankyrin_rpt"/>
</dbReference>
<evidence type="ECO:0000259" key="2">
    <source>
        <dbReference type="Pfam" id="PF20720"/>
    </source>
</evidence>
<dbReference type="EMBL" id="UYJE01007771">
    <property type="protein sequence ID" value="VDI57814.1"/>
    <property type="molecule type" value="Genomic_DNA"/>
</dbReference>
<reference evidence="3" key="1">
    <citation type="submission" date="2018-11" db="EMBL/GenBank/DDBJ databases">
        <authorList>
            <person name="Alioto T."/>
            <person name="Alioto T."/>
        </authorList>
    </citation>
    <scope>NUCLEOTIDE SEQUENCE</scope>
</reference>
<keyword evidence="4" id="KW-1185">Reference proteome</keyword>
<name>A0A8B6G2Q8_MYTGA</name>
<dbReference type="PANTHER" id="PTHR46586">
    <property type="entry name" value="ANKYRIN REPEAT-CONTAINING PROTEIN"/>
    <property type="match status" value="1"/>
</dbReference>
<feature type="compositionally biased region" description="Basic and acidic residues" evidence="1">
    <location>
        <begin position="1479"/>
        <end position="1497"/>
    </location>
</feature>
<dbReference type="Gene3D" id="1.25.40.20">
    <property type="entry name" value="Ankyrin repeat-containing domain"/>
    <property type="match status" value="1"/>
</dbReference>
<protein>
    <recommendedName>
        <fullName evidence="2">Novel STAND NTPase 3 domain-containing protein</fullName>
    </recommendedName>
</protein>
<proteinExistence type="predicted"/>
<dbReference type="InterPro" id="IPR052050">
    <property type="entry name" value="SecEffector_AnkRepeat"/>
</dbReference>
<feature type="domain" description="Novel STAND NTPase 3" evidence="2">
    <location>
        <begin position="358"/>
        <end position="513"/>
    </location>
</feature>
<dbReference type="SMART" id="SM00248">
    <property type="entry name" value="ANK"/>
    <property type="match status" value="9"/>
</dbReference>
<accession>A0A8B6G2Q8</accession>
<evidence type="ECO:0000313" key="3">
    <source>
        <dbReference type="EMBL" id="VDI57814.1"/>
    </source>
</evidence>
<dbReference type="OrthoDB" id="6089603at2759"/>
<dbReference type="Proteomes" id="UP000596742">
    <property type="component" value="Unassembled WGS sequence"/>
</dbReference>
<dbReference type="Pfam" id="PF20720">
    <property type="entry name" value="nSTAND3"/>
    <property type="match status" value="1"/>
</dbReference>
<dbReference type="PANTHER" id="PTHR46586:SF3">
    <property type="entry name" value="ANKYRIN REPEAT-CONTAINING PROTEIN"/>
    <property type="match status" value="1"/>
</dbReference>
<dbReference type="SUPFAM" id="SSF48403">
    <property type="entry name" value="Ankyrin repeat"/>
    <property type="match status" value="1"/>
</dbReference>
<dbReference type="InterPro" id="IPR049050">
    <property type="entry name" value="nSTAND3"/>
</dbReference>
<organism evidence="3 4">
    <name type="scientific">Mytilus galloprovincialis</name>
    <name type="common">Mediterranean mussel</name>
    <dbReference type="NCBI Taxonomy" id="29158"/>
    <lineage>
        <taxon>Eukaryota</taxon>
        <taxon>Metazoa</taxon>
        <taxon>Spiralia</taxon>
        <taxon>Lophotrochozoa</taxon>
        <taxon>Mollusca</taxon>
        <taxon>Bivalvia</taxon>
        <taxon>Autobranchia</taxon>
        <taxon>Pteriomorphia</taxon>
        <taxon>Mytilida</taxon>
        <taxon>Mytiloidea</taxon>
        <taxon>Mytilidae</taxon>
        <taxon>Mytilinae</taxon>
        <taxon>Mytilus</taxon>
    </lineage>
</organism>
<evidence type="ECO:0000256" key="1">
    <source>
        <dbReference type="SAM" id="MobiDB-lite"/>
    </source>
</evidence>
<sequence length="2120" mass="245547">MNPSPRDNFYRCMTLIVDNGNEAAWDLLDYYLSNQGTTLKDFIENNQHEIYHLCYNYGGCCRCQYGTVNKPKSRILYQSQLDILLDTKGSNIPCTVHIRAKPTCSHTVNDHFANPNIVTKQLDLTLCRCLLFNFTNILPQGSVERNAFEDLINMRNKCCHAAKGEISSKDYQTYKAQIEKCLMALAQVYGKTHDMQLKIKDAEKRPLDESICKQLQQTILQEQVLQGVSGLHKHIESSQEAEKRTTIEIQKMGKSTKRTLQAVNSSTKSAGHTASKIKKIEESTNRTLMLVKSSKRSLKVNTERTMHAIDSSREAEESMATKIQKLDERLSICEISKRSRLLGLTQTEIEGHLMEGTFVETAAVQACIKLLETDSLIVLTGAAGTGKSRNSLEILHQFRVKHPEFDTVKLTDLHDFADVVTAEEKLVILFEDIFGRTNTRFTENTDVQIIDRLHASTIKGNVKVILTVRNTIRTSCQWVFISHKIFHGTCEVDLSSQKFKMTATEKKSLLSKYFVVNNFRLLEVEDQENYFEETILDPQIAVTINRETLNTIVETEPFLGFPEACSLFTGNRKLTRLGLSFFKHPSKYLFEEIEKLRRNGADNHQDRMSYITLVYIFLNDDILDPEDIDSERCLEISESCYGISYKKFPICQIRDAANWMIGKYLTLRCNKDTYHFQHQTILESILISYSRIDQNLILSRLSFDFIRELVRLQNYLLKEGEIVMKISPKYYQKLADRIIKIVQSEYFNNSLSITIQLLCDSEIIRENDERFVKCLIDKAHDVYFQPDYALQSYTTNNGEFRLCKLYLPALFLGRIVQQREMNKTITLLLDHLKFILTSDSGDDIKFVCYSSLSEAFLHVCELESNEKILDNVWESVMNLNMFKMTEKMHSIISTVCSRCPVTTMKWILNNIDRSTFEMNHLINMACEFKRLDVVQLICATVNHDQLDFTSAFLVALNNVRNDPDELVSKWLIKNISHQLFDMNKITSQVLVVGCVDDLNFLLQNVDNNILDMELVFTQVCKKKRHIVESFLKWMVTNVEKKLLNTHEMLILACIAQEIAVVKYLINNVDHNLLDLTSVLMSAMSSDWRGSNIDLIEWLFLHVDLKHIDMLDIINKAFQEERYEEIKTMIICSKDNLVNVNKILKSACENVQMEVIKVVLSVVDHLKLNIRDAVRSVCVLWKINLLEYFLHNVDHSLYDAKYVMEISCRYKWIHIVKWLLDNVEYSSLDISSAMNIVLHSQFGESDKALVRLFLQYPLQDKVQIVEIIQDCSLLDMLDVVKWMLKKIDQRHLDIKVVMNTACSRSHFDVVQWLLSNVDNDLFDIPTAFNNAIHAYRPDLTVSLIELLINRIDNELIDMASLLKIKDTDCLYDIVECVLESVDHNKFDFQEAFNIVYDKIYGDDDNDINNKKEKYQPLIQLILEKVKHESLELKEVLNQACRDCSLDVVNLLLENIDHKKLDVKKAMNIVYNLWVNNKVDNDKGPKGHEKEKQYENNEREEQEMEEQEGEKEGNKGGDKEDEIKEGGNINKKRNKYTHLVKLILKQVNHDSLDLKKVFNQACQYGCLDVVTLVLENNNHIKLDIMEAVNIAYSSIRDKFDDFIDRGEKYELLIKIILKKVNHDSLDLKEIMNKACRYGCLDIVTFVLQNIDLKKSDIMEAVSIVCDSPYLNNVNRDSIVLKIMYKASCSGYLEVVTFVLENTDHKKIDIMEAVNIIYSSIIDDSDYMMDQIEKYEPLIRQILEKVNHDLLDLKTVFKHAFCKRCLEVVRNLLENTDHGKLDVKGAMNIVMTTSFDPRRSLISKMGKMKEPVIKLIFEKVNHDSLALKDIMTNACCNGLLDVVTCLLENTDHKKLDIMEAVNGVYRSVCDDHDYYDVIKYLRDTYDPLIRHILEKVNHDLLDLKTIFVLACRIGCLEVVAYLLENINHDQLDAKEAVNGVYCSVCNDDEYYDIIDNLRKTYDPLIRHILEKVNHDLLDLKTIFHLACRIGCLEVVAYLLENINHDQLDVKEAVNDLFRSSVCNFDDDYDGVMNNLREKYQPLIRHILEKVNHDLFDLKTIFHLACRIGCLAIVAYLLENINHDQLDAKKAVNDLYRSVCNDDYYYDVIRNLRKTLRPFDQTYS</sequence>
<evidence type="ECO:0000313" key="4">
    <source>
        <dbReference type="Proteomes" id="UP000596742"/>
    </source>
</evidence>
<comment type="caution">
    <text evidence="3">The sequence shown here is derived from an EMBL/GenBank/DDBJ whole genome shotgun (WGS) entry which is preliminary data.</text>
</comment>
<dbReference type="InterPro" id="IPR036770">
    <property type="entry name" value="Ankyrin_rpt-contain_sf"/>
</dbReference>
<feature type="compositionally biased region" description="Acidic residues" evidence="1">
    <location>
        <begin position="1498"/>
        <end position="1507"/>
    </location>
</feature>
<feature type="region of interest" description="Disordered" evidence="1">
    <location>
        <begin position="1479"/>
        <end position="1526"/>
    </location>
</feature>
<gene>
    <name evidence="3" type="ORF">MGAL_10B060880</name>
</gene>
<feature type="compositionally biased region" description="Basic and acidic residues" evidence="1">
    <location>
        <begin position="1508"/>
        <end position="1523"/>
    </location>
</feature>